<dbReference type="Pfam" id="PF00578">
    <property type="entry name" value="AhpC-TSA"/>
    <property type="match status" value="1"/>
</dbReference>
<dbReference type="Proteomes" id="UP000030103">
    <property type="component" value="Unassembled WGS sequence"/>
</dbReference>
<dbReference type="eggNOG" id="COG0526">
    <property type="taxonomic scope" value="Bacteria"/>
</dbReference>
<dbReference type="CDD" id="cd02966">
    <property type="entry name" value="TlpA_like_family"/>
    <property type="match status" value="1"/>
</dbReference>
<evidence type="ECO:0000256" key="3">
    <source>
        <dbReference type="ARBA" id="ARBA00023157"/>
    </source>
</evidence>
<protein>
    <recommendedName>
        <fullName evidence="6">Thioredoxin domain-containing protein</fullName>
    </recommendedName>
</protein>
<evidence type="ECO:0000256" key="5">
    <source>
        <dbReference type="SAM" id="SignalP"/>
    </source>
</evidence>
<evidence type="ECO:0000313" key="7">
    <source>
        <dbReference type="EMBL" id="KGN74184.1"/>
    </source>
</evidence>
<dbReference type="PROSITE" id="PS51352">
    <property type="entry name" value="THIOREDOXIN_2"/>
    <property type="match status" value="1"/>
</dbReference>
<dbReference type="AlphaFoldDB" id="A0A0A2ECL8"/>
<dbReference type="RefSeq" id="WP_036873947.1">
    <property type="nucleotide sequence ID" value="NZ_JRFA01000015.1"/>
</dbReference>
<dbReference type="SUPFAM" id="SSF52833">
    <property type="entry name" value="Thioredoxin-like"/>
    <property type="match status" value="1"/>
</dbReference>
<dbReference type="GO" id="GO:0016209">
    <property type="term" value="F:antioxidant activity"/>
    <property type="evidence" value="ECO:0007669"/>
    <property type="project" value="InterPro"/>
</dbReference>
<dbReference type="OrthoDB" id="9794348at2"/>
<dbReference type="InterPro" id="IPR017937">
    <property type="entry name" value="Thioredoxin_CS"/>
</dbReference>
<dbReference type="InterPro" id="IPR050553">
    <property type="entry name" value="Thioredoxin_ResA/DsbE_sf"/>
</dbReference>
<keyword evidence="3" id="KW-1015">Disulfide bond</keyword>
<sequence>MAKKLLLAAGVILALASCNKQPANTYTISGTLPDSLQAEGKMVYLYKGKEVIDSTAVVNNAFTFTGTVSDSLKYATVLMKKTFSSLVFMEPGKIIVDATEEVVTGTPLNDAYGSYNKEMKGLQKNMREKIEPLTKDSTMDEKIAEKMIDSIYEKYTADAKDLNLKYFDKHTNDIIGTFIFIQLVNGDLTPEQFAELKGKAGEYILADENVKNAIERQENLIATQPGADMRDFNGVNDEGNEVKLSDFVGKGHYVLVDFWASWCGPCRHEIPNLVNIYKEYKSKGLEIVGVAVWDKMEDHLKAVKELNVTWPQILNEKEATQLYGIAGIPQIILFDPDGKIVKRDLRGEDIKKTLDEIIAEKKML</sequence>
<dbReference type="InterPro" id="IPR036249">
    <property type="entry name" value="Thioredoxin-like_sf"/>
</dbReference>
<feature type="chain" id="PRO_5001998413" description="Thioredoxin domain-containing protein" evidence="5">
    <location>
        <begin position="23"/>
        <end position="364"/>
    </location>
</feature>
<dbReference type="EMBL" id="JRFA01000015">
    <property type="protein sequence ID" value="KGN74184.1"/>
    <property type="molecule type" value="Genomic_DNA"/>
</dbReference>
<reference evidence="7 8" key="1">
    <citation type="submission" date="2014-09" db="EMBL/GenBank/DDBJ databases">
        <title>Draft Genome Sequence of Porphyromonas macacae COT-192_OH2859.</title>
        <authorList>
            <person name="Wallis C."/>
            <person name="Deusch O."/>
            <person name="O'Flynn C."/>
            <person name="Davis I."/>
            <person name="Horsfall A."/>
            <person name="Kirkwood N."/>
            <person name="Harris S."/>
            <person name="Eisen J.A."/>
            <person name="Coil D.A."/>
            <person name="Darling A.E."/>
            <person name="Jospin G."/>
            <person name="Alexiev A."/>
        </authorList>
    </citation>
    <scope>NUCLEOTIDE SEQUENCE [LARGE SCALE GENOMIC DNA]</scope>
    <source>
        <strain evidence="8">COT-192 OH2859</strain>
    </source>
</reference>
<dbReference type="InterPro" id="IPR013766">
    <property type="entry name" value="Thioredoxin_domain"/>
</dbReference>
<evidence type="ECO:0000259" key="6">
    <source>
        <dbReference type="PROSITE" id="PS51352"/>
    </source>
</evidence>
<dbReference type="InterPro" id="IPR025380">
    <property type="entry name" value="DUF4369"/>
</dbReference>
<evidence type="ECO:0000256" key="1">
    <source>
        <dbReference type="ARBA" id="ARBA00004196"/>
    </source>
</evidence>
<dbReference type="PROSITE" id="PS00194">
    <property type="entry name" value="THIOREDOXIN_1"/>
    <property type="match status" value="1"/>
</dbReference>
<proteinExistence type="predicted"/>
<dbReference type="GO" id="GO:0016491">
    <property type="term" value="F:oxidoreductase activity"/>
    <property type="evidence" value="ECO:0007669"/>
    <property type="project" value="InterPro"/>
</dbReference>
<dbReference type="Pfam" id="PF14289">
    <property type="entry name" value="DUF4369"/>
    <property type="match status" value="1"/>
</dbReference>
<dbReference type="PANTHER" id="PTHR42852">
    <property type="entry name" value="THIOL:DISULFIDE INTERCHANGE PROTEIN DSBE"/>
    <property type="match status" value="1"/>
</dbReference>
<evidence type="ECO:0000256" key="4">
    <source>
        <dbReference type="ARBA" id="ARBA00023284"/>
    </source>
</evidence>
<dbReference type="GO" id="GO:0030313">
    <property type="term" value="C:cell envelope"/>
    <property type="evidence" value="ECO:0007669"/>
    <property type="project" value="UniProtKB-SubCell"/>
</dbReference>
<feature type="signal peptide" evidence="5">
    <location>
        <begin position="1"/>
        <end position="22"/>
    </location>
</feature>
<comment type="subcellular location">
    <subcellularLocation>
        <location evidence="1">Cell envelope</location>
    </subcellularLocation>
</comment>
<evidence type="ECO:0000256" key="2">
    <source>
        <dbReference type="ARBA" id="ARBA00022748"/>
    </source>
</evidence>
<keyword evidence="2" id="KW-0201">Cytochrome c-type biogenesis</keyword>
<dbReference type="PANTHER" id="PTHR42852:SF6">
    <property type="entry name" value="THIOL:DISULFIDE INTERCHANGE PROTEIN DSBE"/>
    <property type="match status" value="1"/>
</dbReference>
<dbReference type="GO" id="GO:0017004">
    <property type="term" value="P:cytochrome complex assembly"/>
    <property type="evidence" value="ECO:0007669"/>
    <property type="project" value="UniProtKB-KW"/>
</dbReference>
<name>A0A0A2ECL8_9PORP</name>
<dbReference type="STRING" id="28115.HQ47_05820"/>
<accession>A0A0A2ECL8</accession>
<keyword evidence="5" id="KW-0732">Signal</keyword>
<dbReference type="InterPro" id="IPR000866">
    <property type="entry name" value="AhpC/TSA"/>
</dbReference>
<dbReference type="PROSITE" id="PS51257">
    <property type="entry name" value="PROKAR_LIPOPROTEIN"/>
    <property type="match status" value="1"/>
</dbReference>
<gene>
    <name evidence="7" type="ORF">HQ47_05820</name>
</gene>
<comment type="caution">
    <text evidence="7">The sequence shown here is derived from an EMBL/GenBank/DDBJ whole genome shotgun (WGS) entry which is preliminary data.</text>
</comment>
<keyword evidence="8" id="KW-1185">Reference proteome</keyword>
<feature type="domain" description="Thioredoxin" evidence="6">
    <location>
        <begin position="223"/>
        <end position="364"/>
    </location>
</feature>
<keyword evidence="4" id="KW-0676">Redox-active center</keyword>
<evidence type="ECO:0000313" key="8">
    <source>
        <dbReference type="Proteomes" id="UP000030103"/>
    </source>
</evidence>
<organism evidence="7 8">
    <name type="scientific">Porphyromonas macacae</name>
    <dbReference type="NCBI Taxonomy" id="28115"/>
    <lineage>
        <taxon>Bacteria</taxon>
        <taxon>Pseudomonadati</taxon>
        <taxon>Bacteroidota</taxon>
        <taxon>Bacteroidia</taxon>
        <taxon>Bacteroidales</taxon>
        <taxon>Porphyromonadaceae</taxon>
        <taxon>Porphyromonas</taxon>
    </lineage>
</organism>
<dbReference type="Gene3D" id="3.40.30.10">
    <property type="entry name" value="Glutaredoxin"/>
    <property type="match status" value="1"/>
</dbReference>